<dbReference type="InterPro" id="IPR057670">
    <property type="entry name" value="SH3_retrovirus"/>
</dbReference>
<dbReference type="Pfam" id="PF13976">
    <property type="entry name" value="gag_pre-integrs"/>
    <property type="match status" value="1"/>
</dbReference>
<evidence type="ECO:0000259" key="3">
    <source>
        <dbReference type="PROSITE" id="PS50994"/>
    </source>
</evidence>
<dbReference type="InterPro" id="IPR025724">
    <property type="entry name" value="GAG-pre-integrase_dom"/>
</dbReference>
<sequence>MGDSSSTPPMSLSHHVPAQRITSALLNGRNFAAWSRSLHLYLGGRGKSGWLLGIEKQPTTSDEKRIQWDMDNCTILGWMFNSMDEHIYNTFMYHDTVNGLWTALSLGLSVVDYFGYLQSRWEELAQYEPLSDFPAEAASIVVTRLSRQHTYQFLLGLKPEFEALRTQILNTSPMPSLYEAYATIDNDERHRRLGPPISTTVSVSPVIAEQMAFAANSGPRSPSWRPICHHLCSTRTAAIAETTGNSAALSDFSRLQAQIGQLQDQLGSLAAQAHDTPIAPTATIATGTPTAFHVRSGEPIWVLDSGANDHMTGESSIFSSPLIPVTQSVSLADGSTSHISHKGDVFLSSDIMLSSVLHIPNFAFNLLSVSRLAKSLNCAVIFLPFHCLLQDLSSKKIFGRGYERDGLYYFGDTPPVTSGLQASILPSSSSYVFSFKTLTLWHARLGHANFQYLCLLFPSFIKACKNHKFQCEVCELSKHTRTSYIPRMHRPSSVFDLIHSDVWGPSPVMAFSGHRYYVTFIDDHSRCTWVYLLKKKSDVLPLFTQFLQMIKTQYNIVVRAIRSDNGGEYISDAFCSQLNQKGILHQLTCPQTPEQNGVAERKNRHIMSIVRCLLCGMHVPKSYWHMAVLTAVYLMNRTPSRVLHGTAPLQFLKPDCALFQILPRYSAMSKAYRCYDPISRHLYHSLDVTFFEDIPFYSTHSPLQVSDSSPSTEDTSPLVRPVPIFDFMVPKSPSPPAPTSHPPLQVYTRRPRSPLPDSPLAPGSGMSSTPLVSIQSPPTSRYPSRVRQPPSRFGWLCSTNHPISQYISYLGLSDSYHAFIGTMDSVSIPRSVSAALQDPKWVTAMKTEMDALQANQTWELVPLPSGEKTVGCKWVFTVKYLADGSVDRYKARLVAKGFTQIPGKDFGATFAPVAKLTSVRLLVSLAASHSWPLHQLDVKNAFLYGNLLETIYMDPPPGFRAEGEYAGKVCRLRKSLYGLKQSPRAWFSRFSEVILSMEFVRCHSDHTCFIRRRSDGRCIILLVYVDDIILTGDDILGIAHVKQSLGKVFDVKDLGALKYFLGIEVARSRHGISLSQRKYTLDLLQDTGMLGCRPASTPMDPNLKLSVESGELLSNPSMYQRLVGRLIYLTNTRPDLTFAVSVVSQFMHAPRSSHLDAVYHILRYVKTSPGLGLFYSAGHQLGLSCFTDADYAGSQTDRRSTTGLSTFYGNHLISWKSKKQAVVSRSSAEAEYRAMAQGTCEILWLRSICNELGFMETNSSQLFCDNKSAIMLASDSVLHERSKHIEVDIHFIREKVRSGIIIPSFVPSSEQTADIFTKPVGPSLLQSSIVKLGLIDIFAPT</sequence>
<evidence type="ECO:0000256" key="1">
    <source>
        <dbReference type="ARBA" id="ARBA00022750"/>
    </source>
</evidence>
<organism evidence="4">
    <name type="scientific">Fagus sylvatica</name>
    <name type="common">Beechnut</name>
    <dbReference type="NCBI Taxonomy" id="28930"/>
    <lineage>
        <taxon>Eukaryota</taxon>
        <taxon>Viridiplantae</taxon>
        <taxon>Streptophyta</taxon>
        <taxon>Embryophyta</taxon>
        <taxon>Tracheophyta</taxon>
        <taxon>Spermatophyta</taxon>
        <taxon>Magnoliopsida</taxon>
        <taxon>eudicotyledons</taxon>
        <taxon>Gunneridae</taxon>
        <taxon>Pentapetalae</taxon>
        <taxon>rosids</taxon>
        <taxon>fabids</taxon>
        <taxon>Fagales</taxon>
        <taxon>Fagaceae</taxon>
        <taxon>Fagus</taxon>
    </lineage>
</organism>
<dbReference type="InterPro" id="IPR036397">
    <property type="entry name" value="RNaseH_sf"/>
</dbReference>
<dbReference type="EMBL" id="OIVN01001331">
    <property type="protein sequence ID" value="SPC92708.1"/>
    <property type="molecule type" value="Genomic_DNA"/>
</dbReference>
<dbReference type="CDD" id="cd09272">
    <property type="entry name" value="RNase_HI_RT_Ty1"/>
    <property type="match status" value="1"/>
</dbReference>
<proteinExistence type="predicted"/>
<evidence type="ECO:0000256" key="2">
    <source>
        <dbReference type="SAM" id="MobiDB-lite"/>
    </source>
</evidence>
<keyword evidence="1" id="KW-0645">Protease</keyword>
<dbReference type="InterPro" id="IPR043502">
    <property type="entry name" value="DNA/RNA_pol_sf"/>
</dbReference>
<dbReference type="InterPro" id="IPR054722">
    <property type="entry name" value="PolX-like_BBD"/>
</dbReference>
<dbReference type="Pfam" id="PF25597">
    <property type="entry name" value="SH3_retrovirus"/>
    <property type="match status" value="1"/>
</dbReference>
<dbReference type="Pfam" id="PF22936">
    <property type="entry name" value="Pol_BBD"/>
    <property type="match status" value="1"/>
</dbReference>
<feature type="compositionally biased region" description="Polar residues" evidence="2">
    <location>
        <begin position="765"/>
        <end position="782"/>
    </location>
</feature>
<dbReference type="GO" id="GO:0003676">
    <property type="term" value="F:nucleic acid binding"/>
    <property type="evidence" value="ECO:0007669"/>
    <property type="project" value="InterPro"/>
</dbReference>
<protein>
    <recommendedName>
        <fullName evidence="3">Integrase catalytic domain-containing protein</fullName>
    </recommendedName>
</protein>
<dbReference type="InterPro" id="IPR013103">
    <property type="entry name" value="RVT_2"/>
</dbReference>
<keyword evidence="1" id="KW-0378">Hydrolase</keyword>
<dbReference type="PANTHER" id="PTHR11439:SF467">
    <property type="entry name" value="INTEGRASE CATALYTIC DOMAIN-CONTAINING PROTEIN"/>
    <property type="match status" value="1"/>
</dbReference>
<dbReference type="InterPro" id="IPR001584">
    <property type="entry name" value="Integrase_cat-core"/>
</dbReference>
<dbReference type="Pfam" id="PF00665">
    <property type="entry name" value="rve"/>
    <property type="match status" value="1"/>
</dbReference>
<dbReference type="GO" id="GO:0015074">
    <property type="term" value="P:DNA integration"/>
    <property type="evidence" value="ECO:0007669"/>
    <property type="project" value="InterPro"/>
</dbReference>
<gene>
    <name evidence="4" type="ORF">FSB_LOCUS20590</name>
</gene>
<dbReference type="PROSITE" id="PS50994">
    <property type="entry name" value="INTEGRASE"/>
    <property type="match status" value="1"/>
</dbReference>
<name>A0A2N9FZL5_FAGSY</name>
<dbReference type="GO" id="GO:0004190">
    <property type="term" value="F:aspartic-type endopeptidase activity"/>
    <property type="evidence" value="ECO:0007669"/>
    <property type="project" value="UniProtKB-KW"/>
</dbReference>
<dbReference type="SUPFAM" id="SSF53098">
    <property type="entry name" value="Ribonuclease H-like"/>
    <property type="match status" value="1"/>
</dbReference>
<reference evidence="4" key="1">
    <citation type="submission" date="2018-02" db="EMBL/GenBank/DDBJ databases">
        <authorList>
            <person name="Cohen D.B."/>
            <person name="Kent A.D."/>
        </authorList>
    </citation>
    <scope>NUCLEOTIDE SEQUENCE</scope>
</reference>
<dbReference type="Gene3D" id="3.30.420.10">
    <property type="entry name" value="Ribonuclease H-like superfamily/Ribonuclease H"/>
    <property type="match status" value="1"/>
</dbReference>
<dbReference type="Pfam" id="PF07727">
    <property type="entry name" value="RVT_2"/>
    <property type="match status" value="1"/>
</dbReference>
<dbReference type="SUPFAM" id="SSF56672">
    <property type="entry name" value="DNA/RNA polymerases"/>
    <property type="match status" value="1"/>
</dbReference>
<keyword evidence="1" id="KW-0064">Aspartyl protease</keyword>
<dbReference type="InterPro" id="IPR012337">
    <property type="entry name" value="RNaseH-like_sf"/>
</dbReference>
<feature type="domain" description="Integrase catalytic" evidence="3">
    <location>
        <begin position="487"/>
        <end position="656"/>
    </location>
</feature>
<evidence type="ECO:0000313" key="4">
    <source>
        <dbReference type="EMBL" id="SPC92708.1"/>
    </source>
</evidence>
<feature type="region of interest" description="Disordered" evidence="2">
    <location>
        <begin position="733"/>
        <end position="785"/>
    </location>
</feature>
<accession>A0A2N9FZL5</accession>
<dbReference type="PANTHER" id="PTHR11439">
    <property type="entry name" value="GAG-POL-RELATED RETROTRANSPOSON"/>
    <property type="match status" value="1"/>
</dbReference>